<gene>
    <name evidence="10" type="ORF">CGOC_LOCUS6725</name>
</gene>
<dbReference type="EMBL" id="UYRV01022370">
    <property type="protein sequence ID" value="VDK71377.1"/>
    <property type="molecule type" value="Genomic_DNA"/>
</dbReference>
<evidence type="ECO:0000256" key="9">
    <source>
        <dbReference type="ARBA" id="ARBA00023136"/>
    </source>
</evidence>
<keyword evidence="8" id="KW-0333">Golgi apparatus</keyword>
<keyword evidence="9" id="KW-0472">Membrane</keyword>
<keyword evidence="3" id="KW-0328">Glycosyltransferase</keyword>
<dbReference type="GO" id="GO:0016758">
    <property type="term" value="F:hexosyltransferase activity"/>
    <property type="evidence" value="ECO:0007669"/>
    <property type="project" value="InterPro"/>
</dbReference>
<evidence type="ECO:0008006" key="12">
    <source>
        <dbReference type="Google" id="ProtNLM"/>
    </source>
</evidence>
<protein>
    <recommendedName>
        <fullName evidence="12">Hexosyltransferase</fullName>
    </recommendedName>
</protein>
<organism evidence="10 11">
    <name type="scientific">Cylicostephanus goldi</name>
    <name type="common">Nematode worm</name>
    <dbReference type="NCBI Taxonomy" id="71465"/>
    <lineage>
        <taxon>Eukaryota</taxon>
        <taxon>Metazoa</taxon>
        <taxon>Ecdysozoa</taxon>
        <taxon>Nematoda</taxon>
        <taxon>Chromadorea</taxon>
        <taxon>Rhabditida</taxon>
        <taxon>Rhabditina</taxon>
        <taxon>Rhabditomorpha</taxon>
        <taxon>Strongyloidea</taxon>
        <taxon>Strongylidae</taxon>
        <taxon>Cylicostephanus</taxon>
    </lineage>
</organism>
<accession>A0A3P6SGH8</accession>
<name>A0A3P6SGH8_CYLGO</name>
<evidence type="ECO:0000256" key="7">
    <source>
        <dbReference type="ARBA" id="ARBA00022989"/>
    </source>
</evidence>
<evidence type="ECO:0000256" key="1">
    <source>
        <dbReference type="ARBA" id="ARBA00004323"/>
    </source>
</evidence>
<sequence length="121" mass="14293">MKDLYDEESTKVMFFIGKPVRCFSCAHLEFCRRCFRSLEEEELLAIEEGRYHDVIVTEIEEDYYSLSIKTYAMLLYKDTRFRSAKCMVKADSDNVLIVRNYEILCDETSMVRYGCFSEATP</sequence>
<proteinExistence type="inferred from homology"/>
<dbReference type="GO" id="GO:0000139">
    <property type="term" value="C:Golgi membrane"/>
    <property type="evidence" value="ECO:0007669"/>
    <property type="project" value="UniProtKB-SubCell"/>
</dbReference>
<keyword evidence="11" id="KW-1185">Reference proteome</keyword>
<dbReference type="OrthoDB" id="5512589at2759"/>
<keyword evidence="4" id="KW-0808">Transferase</keyword>
<dbReference type="AlphaFoldDB" id="A0A3P6SGH8"/>
<dbReference type="Proteomes" id="UP000271889">
    <property type="component" value="Unassembled WGS sequence"/>
</dbReference>
<evidence type="ECO:0000256" key="8">
    <source>
        <dbReference type="ARBA" id="ARBA00023034"/>
    </source>
</evidence>
<comment type="similarity">
    <text evidence="2">Belongs to the glycosyltransferase 31 family.</text>
</comment>
<evidence type="ECO:0000313" key="10">
    <source>
        <dbReference type="EMBL" id="VDK71377.1"/>
    </source>
</evidence>
<keyword evidence="7" id="KW-1133">Transmembrane helix</keyword>
<comment type="subcellular location">
    <subcellularLocation>
        <location evidence="1">Golgi apparatus membrane</location>
        <topology evidence="1">Single-pass type II membrane protein</topology>
    </subcellularLocation>
</comment>
<evidence type="ECO:0000256" key="4">
    <source>
        <dbReference type="ARBA" id="ARBA00022679"/>
    </source>
</evidence>
<evidence type="ECO:0000256" key="6">
    <source>
        <dbReference type="ARBA" id="ARBA00022968"/>
    </source>
</evidence>
<keyword evidence="5" id="KW-0812">Transmembrane</keyword>
<reference evidence="10 11" key="1">
    <citation type="submission" date="2018-11" db="EMBL/GenBank/DDBJ databases">
        <authorList>
            <consortium name="Pathogen Informatics"/>
        </authorList>
    </citation>
    <scope>NUCLEOTIDE SEQUENCE [LARGE SCALE GENOMIC DNA]</scope>
</reference>
<evidence type="ECO:0000256" key="5">
    <source>
        <dbReference type="ARBA" id="ARBA00022692"/>
    </source>
</evidence>
<evidence type="ECO:0000256" key="3">
    <source>
        <dbReference type="ARBA" id="ARBA00022676"/>
    </source>
</evidence>
<keyword evidence="6" id="KW-0735">Signal-anchor</keyword>
<evidence type="ECO:0000256" key="2">
    <source>
        <dbReference type="ARBA" id="ARBA00008661"/>
    </source>
</evidence>
<evidence type="ECO:0000313" key="11">
    <source>
        <dbReference type="Proteomes" id="UP000271889"/>
    </source>
</evidence>
<dbReference type="InterPro" id="IPR002659">
    <property type="entry name" value="Glyco_trans_31"/>
</dbReference>
<dbReference type="Pfam" id="PF01762">
    <property type="entry name" value="Galactosyl_T"/>
    <property type="match status" value="1"/>
</dbReference>